<dbReference type="RefSeq" id="WP_074759046.1">
    <property type="nucleotide sequence ID" value="NZ_FOGJ01000048.1"/>
</dbReference>
<organism evidence="2 3">
    <name type="scientific">Butyrivibrio fibrisolvens</name>
    <dbReference type="NCBI Taxonomy" id="831"/>
    <lineage>
        <taxon>Bacteria</taxon>
        <taxon>Bacillati</taxon>
        <taxon>Bacillota</taxon>
        <taxon>Clostridia</taxon>
        <taxon>Lachnospirales</taxon>
        <taxon>Lachnospiraceae</taxon>
        <taxon>Butyrivibrio</taxon>
    </lineage>
</organism>
<dbReference type="Proteomes" id="UP000182584">
    <property type="component" value="Unassembled WGS sequence"/>
</dbReference>
<keyword evidence="1" id="KW-0812">Transmembrane</keyword>
<keyword evidence="1" id="KW-0472">Membrane</keyword>
<evidence type="ECO:0000313" key="2">
    <source>
        <dbReference type="EMBL" id="SES42374.1"/>
    </source>
</evidence>
<dbReference type="EMBL" id="FOGJ01000048">
    <property type="protein sequence ID" value="SES42374.1"/>
    <property type="molecule type" value="Genomic_DNA"/>
</dbReference>
<keyword evidence="1" id="KW-1133">Transmembrane helix</keyword>
<evidence type="ECO:0008006" key="4">
    <source>
        <dbReference type="Google" id="ProtNLM"/>
    </source>
</evidence>
<reference evidence="2 3" key="1">
    <citation type="submission" date="2016-10" db="EMBL/GenBank/DDBJ databases">
        <authorList>
            <person name="de Groot N.N."/>
        </authorList>
    </citation>
    <scope>NUCLEOTIDE SEQUENCE [LARGE SCALE GENOMIC DNA]</scope>
    <source>
        <strain evidence="2 3">AR40</strain>
    </source>
</reference>
<dbReference type="AlphaFoldDB" id="A0A1H9X8C5"/>
<proteinExistence type="predicted"/>
<gene>
    <name evidence="2" type="ORF">SAMN04487884_1489</name>
</gene>
<sequence length="98" mass="11296">MLVICAFITSYTCVLFHPEMHERYGMVYEILAILIMVLDIKFAPIAITLNWLALCVYCNYLFALPINLPHLAIVNTICYLAALYYTYKQIETHTTPNS</sequence>
<accession>A0A1H9X8C5</accession>
<feature type="transmembrane region" description="Helical" evidence="1">
    <location>
        <begin position="30"/>
        <end position="62"/>
    </location>
</feature>
<name>A0A1H9X8C5_BUTFI</name>
<feature type="transmembrane region" description="Helical" evidence="1">
    <location>
        <begin position="68"/>
        <end position="87"/>
    </location>
</feature>
<protein>
    <recommendedName>
        <fullName evidence="4">Nicotinamide riboside transporter PnuC</fullName>
    </recommendedName>
</protein>
<evidence type="ECO:0000313" key="3">
    <source>
        <dbReference type="Proteomes" id="UP000182584"/>
    </source>
</evidence>
<evidence type="ECO:0000256" key="1">
    <source>
        <dbReference type="SAM" id="Phobius"/>
    </source>
</evidence>